<keyword evidence="3" id="KW-1185">Reference proteome</keyword>
<evidence type="ECO:0000259" key="1">
    <source>
        <dbReference type="PROSITE" id="PS50181"/>
    </source>
</evidence>
<organism evidence="2 3">
    <name type="scientific">Colletotrichum liriopes</name>
    <dbReference type="NCBI Taxonomy" id="708192"/>
    <lineage>
        <taxon>Eukaryota</taxon>
        <taxon>Fungi</taxon>
        <taxon>Dikarya</taxon>
        <taxon>Ascomycota</taxon>
        <taxon>Pezizomycotina</taxon>
        <taxon>Sordariomycetes</taxon>
        <taxon>Hypocreomycetidae</taxon>
        <taxon>Glomerellales</taxon>
        <taxon>Glomerellaceae</taxon>
        <taxon>Colletotrichum</taxon>
        <taxon>Colletotrichum spaethianum species complex</taxon>
    </lineage>
</organism>
<dbReference type="Proteomes" id="UP001055172">
    <property type="component" value="Unassembled WGS sequence"/>
</dbReference>
<sequence>MDSLPIELLLGVLSNLRVVDLASVAFVNRRLHAAAASSLFPQAVFQAEALHTRSDDYTCYRPLHEKVPLLYIHRVVQSGRLDQLRLLVAAGAHLGHILMPAC</sequence>
<dbReference type="PROSITE" id="PS50181">
    <property type="entry name" value="FBOX"/>
    <property type="match status" value="1"/>
</dbReference>
<dbReference type="Gene3D" id="1.20.1280.50">
    <property type="match status" value="1"/>
</dbReference>
<dbReference type="InterPro" id="IPR036047">
    <property type="entry name" value="F-box-like_dom_sf"/>
</dbReference>
<accession>A0AA37GWL8</accession>
<name>A0AA37GWL8_9PEZI</name>
<dbReference type="AlphaFoldDB" id="A0AA37GWL8"/>
<dbReference type="SUPFAM" id="SSF81383">
    <property type="entry name" value="F-box domain"/>
    <property type="match status" value="1"/>
</dbReference>
<proteinExistence type="predicted"/>
<gene>
    <name evidence="2" type="ORF">ColLi_11459</name>
</gene>
<dbReference type="InterPro" id="IPR001810">
    <property type="entry name" value="F-box_dom"/>
</dbReference>
<reference evidence="2 3" key="1">
    <citation type="submission" date="2021-07" db="EMBL/GenBank/DDBJ databases">
        <title>Genome data of Colletotrichum spaethianum.</title>
        <authorList>
            <person name="Utami Y.D."/>
            <person name="Hiruma K."/>
        </authorList>
    </citation>
    <scope>NUCLEOTIDE SEQUENCE [LARGE SCALE GENOMIC DNA]</scope>
    <source>
        <strain evidence="2 3">MAFF 242679</strain>
    </source>
</reference>
<feature type="domain" description="F-box" evidence="1">
    <location>
        <begin position="1"/>
        <end position="48"/>
    </location>
</feature>
<comment type="caution">
    <text evidence="2">The sequence shown here is derived from an EMBL/GenBank/DDBJ whole genome shotgun (WGS) entry which is preliminary data.</text>
</comment>
<dbReference type="Pfam" id="PF12937">
    <property type="entry name" value="F-box-like"/>
    <property type="match status" value="1"/>
</dbReference>
<evidence type="ECO:0000313" key="2">
    <source>
        <dbReference type="EMBL" id="GJC88621.1"/>
    </source>
</evidence>
<protein>
    <recommendedName>
        <fullName evidence="1">F-box domain-containing protein</fullName>
    </recommendedName>
</protein>
<dbReference type="EMBL" id="BPPX01000034">
    <property type="protein sequence ID" value="GJC88621.1"/>
    <property type="molecule type" value="Genomic_DNA"/>
</dbReference>
<evidence type="ECO:0000313" key="3">
    <source>
        <dbReference type="Proteomes" id="UP001055172"/>
    </source>
</evidence>